<dbReference type="InterPro" id="IPR011032">
    <property type="entry name" value="GroES-like_sf"/>
</dbReference>
<dbReference type="SMART" id="SM00829">
    <property type="entry name" value="PKS_ER"/>
    <property type="match status" value="1"/>
</dbReference>
<evidence type="ECO:0000256" key="2">
    <source>
        <dbReference type="ARBA" id="ARBA00010371"/>
    </source>
</evidence>
<evidence type="ECO:0000256" key="1">
    <source>
        <dbReference type="ARBA" id="ARBA00004496"/>
    </source>
</evidence>
<dbReference type="InterPro" id="IPR013149">
    <property type="entry name" value="ADH-like_C"/>
</dbReference>
<dbReference type="GO" id="GO:0003723">
    <property type="term" value="F:RNA binding"/>
    <property type="evidence" value="ECO:0007669"/>
    <property type="project" value="UniProtKB-KW"/>
</dbReference>
<dbReference type="PANTHER" id="PTHR44154:SF1">
    <property type="entry name" value="QUINONE OXIDOREDUCTASE"/>
    <property type="match status" value="1"/>
</dbReference>
<dbReference type="InterPro" id="IPR020843">
    <property type="entry name" value="ER"/>
</dbReference>
<dbReference type="Proteomes" id="UP000477402">
    <property type="component" value="Unassembled WGS sequence"/>
</dbReference>
<evidence type="ECO:0000256" key="6">
    <source>
        <dbReference type="ARBA" id="ARBA00022884"/>
    </source>
</evidence>
<evidence type="ECO:0000313" key="12">
    <source>
        <dbReference type="Proteomes" id="UP000285859"/>
    </source>
</evidence>
<dbReference type="EMBL" id="WWDJ01000035">
    <property type="protein sequence ID" value="NEX55257.1"/>
    <property type="molecule type" value="Genomic_DNA"/>
</dbReference>
<dbReference type="InterPro" id="IPR014182">
    <property type="entry name" value="ADH_Zn_typ-1"/>
</dbReference>
<comment type="caution">
    <text evidence="11">The sequence shown here is derived from an EMBL/GenBank/DDBJ whole genome shotgun (WGS) entry which is preliminary data.</text>
</comment>
<evidence type="ECO:0000256" key="7">
    <source>
        <dbReference type="ARBA" id="ARBA00022990"/>
    </source>
</evidence>
<evidence type="ECO:0000313" key="11">
    <source>
        <dbReference type="EMBL" id="RWR47097.1"/>
    </source>
</evidence>
<dbReference type="InterPro" id="IPR051603">
    <property type="entry name" value="Zinc-ADH_QOR/CCCR"/>
</dbReference>
<dbReference type="InterPro" id="IPR036291">
    <property type="entry name" value="NAD(P)-bd_dom_sf"/>
</dbReference>
<dbReference type="EMBL" id="SAXH01000007">
    <property type="protein sequence ID" value="RWR47097.1"/>
    <property type="molecule type" value="Genomic_DNA"/>
</dbReference>
<evidence type="ECO:0000256" key="4">
    <source>
        <dbReference type="ARBA" id="ARBA00022490"/>
    </source>
</evidence>
<dbReference type="RefSeq" id="WP_128267831.1">
    <property type="nucleotide sequence ID" value="NZ_JACCJA010000007.1"/>
</dbReference>
<dbReference type="CDD" id="cd08252">
    <property type="entry name" value="AL_MDR"/>
    <property type="match status" value="1"/>
</dbReference>
<reference evidence="10 13" key="2">
    <citation type="submission" date="2019-12" db="EMBL/GenBank/DDBJ databases">
        <title>Draft Genome Sequences of L. lactis strains MS22333, MS22334, MS22336, and MS22337, Isolated from Spontaneous Fermented Camel Milk in Ethiopia.</title>
        <authorList>
            <person name="Bragason E."/>
            <person name="Hansen E.B."/>
            <person name="Guya M.E."/>
            <person name="Berhe T."/>
        </authorList>
    </citation>
    <scope>NUCLEOTIDE SEQUENCE [LARGE SCALE GENOMIC DNA]</scope>
    <source>
        <strain evidence="10 13">MS22336</strain>
    </source>
</reference>
<evidence type="ECO:0000256" key="3">
    <source>
        <dbReference type="ARBA" id="ARBA00011881"/>
    </source>
</evidence>
<dbReference type="Gene3D" id="3.40.50.720">
    <property type="entry name" value="NAD(P)-binding Rossmann-like Domain"/>
    <property type="match status" value="1"/>
</dbReference>
<reference evidence="11 12" key="1">
    <citation type="submission" date="2019-01" db="EMBL/GenBank/DDBJ databases">
        <title>Whole genome sequence of Lactococcus lactis isolated from cow milk.</title>
        <authorList>
            <person name="Sundararaman A."/>
            <person name="Tamang J.-P."/>
            <person name="Halami P."/>
        </authorList>
    </citation>
    <scope>NUCLEOTIDE SEQUENCE [LARGE SCALE GENOMIC DNA]</scope>
    <source>
        <strain evidence="11 12">C2D</strain>
    </source>
</reference>
<keyword evidence="4" id="KW-0963">Cytoplasm</keyword>
<comment type="subunit">
    <text evidence="3">Homotetramer.</text>
</comment>
<feature type="domain" description="Enoyl reductase (ER)" evidence="9">
    <location>
        <begin position="9"/>
        <end position="328"/>
    </location>
</feature>
<dbReference type="GO" id="GO:0016491">
    <property type="term" value="F:oxidoreductase activity"/>
    <property type="evidence" value="ECO:0007669"/>
    <property type="project" value="UniProtKB-KW"/>
</dbReference>
<dbReference type="SUPFAM" id="SSF51735">
    <property type="entry name" value="NAD(P)-binding Rossmann-fold domains"/>
    <property type="match status" value="1"/>
</dbReference>
<dbReference type="Gene3D" id="3.90.180.10">
    <property type="entry name" value="Medium-chain alcohol dehydrogenases, catalytic domain"/>
    <property type="match status" value="1"/>
</dbReference>
<dbReference type="GO" id="GO:0008270">
    <property type="term" value="F:zinc ion binding"/>
    <property type="evidence" value="ECO:0007669"/>
    <property type="project" value="InterPro"/>
</dbReference>
<keyword evidence="6" id="KW-0694">RNA-binding</keyword>
<dbReference type="GO" id="GO:0005737">
    <property type="term" value="C:cytoplasm"/>
    <property type="evidence" value="ECO:0007669"/>
    <property type="project" value="UniProtKB-SubCell"/>
</dbReference>
<dbReference type="InterPro" id="IPR013154">
    <property type="entry name" value="ADH-like_N"/>
</dbReference>
<evidence type="ECO:0000313" key="13">
    <source>
        <dbReference type="Proteomes" id="UP000477402"/>
    </source>
</evidence>
<keyword evidence="7" id="KW-0007">Acetylation</keyword>
<accession>A0A443LD23</accession>
<protein>
    <recommendedName>
        <fullName evidence="8">Zinc-type alcohol dehydrogenase-like protein</fullName>
    </recommendedName>
</protein>
<keyword evidence="5" id="KW-0521">NADP</keyword>
<sequence length="334" mass="36618">MKAYGATSKSIDSIIEFETNLPPLKPHDLLIKIDGISINPVDTKIRKNIEEDSLSPVILGWDGIGTVIDKGTEVSLFKIGDRVFWAGDVTRPGSNAEFEAVDERIVGYAPKKISTENAVAMPLTSLTAYELLFEKLQISIKDKGKSLLIINGAGGVGSVATQMAKQAGLTVIASASNPPAIEWVKDLGADFTVNHHEDLTSQVRDLGFQYVDYILILNAVDQHMPAVNELIAPQGHIANIVQPKFPLVLDKLAHKSASFSFEWMYTKVVSNTNDLKSQHEILNKISQWLDNGRLKTTMTENLGKINATNLQIAHKKIEKNKTIGKIVLTSSSDF</sequence>
<dbReference type="PROSITE" id="PS01162">
    <property type="entry name" value="QOR_ZETA_CRYSTAL"/>
    <property type="match status" value="1"/>
</dbReference>
<comment type="subcellular location">
    <subcellularLocation>
        <location evidence="1">Cytoplasm</location>
    </subcellularLocation>
</comment>
<evidence type="ECO:0000256" key="5">
    <source>
        <dbReference type="ARBA" id="ARBA00022857"/>
    </source>
</evidence>
<keyword evidence="8" id="KW-0862">Zinc</keyword>
<comment type="similarity">
    <text evidence="2 8">Belongs to the zinc-containing alcohol dehydrogenase family. Quinone oxidoreductase subfamily.</text>
</comment>
<dbReference type="AlphaFoldDB" id="A0A443LD23"/>
<keyword evidence="8" id="KW-0560">Oxidoreductase</keyword>
<evidence type="ECO:0000256" key="8">
    <source>
        <dbReference type="RuleBase" id="RU364000"/>
    </source>
</evidence>
<dbReference type="PANTHER" id="PTHR44154">
    <property type="entry name" value="QUINONE OXIDOREDUCTASE"/>
    <property type="match status" value="1"/>
</dbReference>
<dbReference type="Pfam" id="PF00107">
    <property type="entry name" value="ADH_zinc_N"/>
    <property type="match status" value="1"/>
</dbReference>
<dbReference type="Proteomes" id="UP000285859">
    <property type="component" value="Unassembled WGS sequence"/>
</dbReference>
<proteinExistence type="inferred from homology"/>
<keyword evidence="8" id="KW-0479">Metal-binding</keyword>
<gene>
    <name evidence="11" type="ORF">EO246_06890</name>
    <name evidence="10" type="ORF">GTP08_06030</name>
</gene>
<evidence type="ECO:0000259" key="9">
    <source>
        <dbReference type="SMART" id="SM00829"/>
    </source>
</evidence>
<name>A0A443LD23_9LACT</name>
<evidence type="ECO:0000313" key="10">
    <source>
        <dbReference type="EMBL" id="NEX55257.1"/>
    </source>
</evidence>
<organism evidence="11 12">
    <name type="scientific">Lactococcus lactis</name>
    <dbReference type="NCBI Taxonomy" id="1358"/>
    <lineage>
        <taxon>Bacteria</taxon>
        <taxon>Bacillati</taxon>
        <taxon>Bacillota</taxon>
        <taxon>Bacilli</taxon>
        <taxon>Lactobacillales</taxon>
        <taxon>Streptococcaceae</taxon>
        <taxon>Lactococcus</taxon>
    </lineage>
</organism>
<dbReference type="InterPro" id="IPR002364">
    <property type="entry name" value="Quin_OxRdtase/zeta-crystal_CS"/>
</dbReference>
<dbReference type="SUPFAM" id="SSF50129">
    <property type="entry name" value="GroES-like"/>
    <property type="match status" value="1"/>
</dbReference>
<dbReference type="NCBIfam" id="TIGR02817">
    <property type="entry name" value="adh_fam_1"/>
    <property type="match status" value="1"/>
</dbReference>
<dbReference type="Pfam" id="PF08240">
    <property type="entry name" value="ADH_N"/>
    <property type="match status" value="1"/>
</dbReference>